<name>B9D5D2_CAMRE</name>
<dbReference type="AlphaFoldDB" id="B9D5D2"/>
<sequence>MPPQNLKFKDVFRRANTAQLRLAREIYAVCITAANLN</sequence>
<keyword evidence="2" id="KW-1185">Reference proteome</keyword>
<gene>
    <name evidence="1" type="ORF">CAMRE0001_2496</name>
</gene>
<accession>B9D5D2</accession>
<proteinExistence type="predicted"/>
<reference evidence="1 2" key="1">
    <citation type="submission" date="2008-08" db="EMBL/GenBank/DDBJ databases">
        <authorList>
            <person name="Madupu R."/>
            <person name="Durkin A.S."/>
            <person name="Torralba M."/>
            <person name="Methe B."/>
            <person name="Sutton G.G."/>
            <person name="Strausberg R.L."/>
            <person name="Nelson K.E."/>
        </authorList>
    </citation>
    <scope>NUCLEOTIDE SEQUENCE [LARGE SCALE GENOMIC DNA]</scope>
    <source>
        <strain evidence="1 2">RM3267</strain>
    </source>
</reference>
<dbReference type="EMBL" id="ACFU01000038">
    <property type="protein sequence ID" value="EEF12784.1"/>
    <property type="molecule type" value="Genomic_DNA"/>
</dbReference>
<organism evidence="1 2">
    <name type="scientific">Campylobacter rectus RM3267</name>
    <dbReference type="NCBI Taxonomy" id="553218"/>
    <lineage>
        <taxon>Bacteria</taxon>
        <taxon>Pseudomonadati</taxon>
        <taxon>Campylobacterota</taxon>
        <taxon>Epsilonproteobacteria</taxon>
        <taxon>Campylobacterales</taxon>
        <taxon>Campylobacteraceae</taxon>
        <taxon>Campylobacter</taxon>
    </lineage>
</organism>
<comment type="caution">
    <text evidence="1">The sequence shown here is derived from an EMBL/GenBank/DDBJ whole genome shotgun (WGS) entry which is preliminary data.</text>
</comment>
<evidence type="ECO:0000313" key="1">
    <source>
        <dbReference type="EMBL" id="EEF12784.1"/>
    </source>
</evidence>
<dbReference type="STRING" id="553218.CAMRE0001_2496"/>
<dbReference type="Proteomes" id="UP000003082">
    <property type="component" value="Unassembled WGS sequence"/>
</dbReference>
<evidence type="ECO:0000313" key="2">
    <source>
        <dbReference type="Proteomes" id="UP000003082"/>
    </source>
</evidence>
<protein>
    <submittedName>
        <fullName evidence="1">Uncharacterized protein</fullName>
    </submittedName>
</protein>